<dbReference type="Pfam" id="PF00665">
    <property type="entry name" value="rve"/>
    <property type="match status" value="1"/>
</dbReference>
<reference evidence="4" key="1">
    <citation type="journal article" date="2019" name="Int. J. Syst. Evol. Microbiol.">
        <title>The Global Catalogue of Microorganisms (GCM) 10K type strain sequencing project: providing services to taxonomists for standard genome sequencing and annotation.</title>
        <authorList>
            <consortium name="The Broad Institute Genomics Platform"/>
            <consortium name="The Broad Institute Genome Sequencing Center for Infectious Disease"/>
            <person name="Wu L."/>
            <person name="Ma J."/>
        </authorList>
    </citation>
    <scope>NUCLEOTIDE SEQUENCE [LARGE SCALE GENOMIC DNA]</scope>
    <source>
        <strain evidence="4">JCM 11496</strain>
    </source>
</reference>
<dbReference type="InterPro" id="IPR001584">
    <property type="entry name" value="Integrase_cat-core"/>
</dbReference>
<dbReference type="Pfam" id="PF13276">
    <property type="entry name" value="HTH_21"/>
    <property type="match status" value="1"/>
</dbReference>
<dbReference type="InterPro" id="IPR025948">
    <property type="entry name" value="HTH-like_dom"/>
</dbReference>
<comment type="function">
    <text evidence="1">Involved in the transposition of the insertion sequence.</text>
</comment>
<evidence type="ECO:0000256" key="1">
    <source>
        <dbReference type="ARBA" id="ARBA00002286"/>
    </source>
</evidence>
<dbReference type="PROSITE" id="PS50994">
    <property type="entry name" value="INTEGRASE"/>
    <property type="match status" value="1"/>
</dbReference>
<dbReference type="SUPFAM" id="SSF53098">
    <property type="entry name" value="Ribonuclease H-like"/>
    <property type="match status" value="1"/>
</dbReference>
<dbReference type="Proteomes" id="UP001597307">
    <property type="component" value="Unassembled WGS sequence"/>
</dbReference>
<dbReference type="InterPro" id="IPR050900">
    <property type="entry name" value="Transposase_IS3/IS150/IS904"/>
</dbReference>
<feature type="domain" description="Integrase catalytic" evidence="2">
    <location>
        <begin position="115"/>
        <end position="277"/>
    </location>
</feature>
<proteinExistence type="predicted"/>
<dbReference type="EMBL" id="JBHUGA010000018">
    <property type="protein sequence ID" value="MFD1846496.1"/>
    <property type="molecule type" value="Genomic_DNA"/>
</dbReference>
<comment type="caution">
    <text evidence="3">The sequence shown here is derived from an EMBL/GenBank/DDBJ whole genome shotgun (WGS) entry which is preliminary data.</text>
</comment>
<dbReference type="InterPro" id="IPR036397">
    <property type="entry name" value="RNaseH_sf"/>
</dbReference>
<evidence type="ECO:0000313" key="4">
    <source>
        <dbReference type="Proteomes" id="UP001597307"/>
    </source>
</evidence>
<dbReference type="PANTHER" id="PTHR46889:SF4">
    <property type="entry name" value="TRANSPOSASE INSO FOR INSERTION SEQUENCE ELEMENT IS911B-RELATED"/>
    <property type="match status" value="1"/>
</dbReference>
<keyword evidence="4" id="KW-1185">Reference proteome</keyword>
<gene>
    <name evidence="3" type="ORF">ACFSFX_07795</name>
</gene>
<dbReference type="Gene3D" id="3.30.420.10">
    <property type="entry name" value="Ribonuclease H-like superfamily/Ribonuclease H"/>
    <property type="match status" value="1"/>
</dbReference>
<dbReference type="InterPro" id="IPR048020">
    <property type="entry name" value="Transpos_IS3"/>
</dbReference>
<dbReference type="InterPro" id="IPR012337">
    <property type="entry name" value="RNaseH-like_sf"/>
</dbReference>
<evidence type="ECO:0000313" key="3">
    <source>
        <dbReference type="EMBL" id="MFD1846496.1"/>
    </source>
</evidence>
<dbReference type="RefSeq" id="WP_343879594.1">
    <property type="nucleotide sequence ID" value="NZ_BAAAIJ010000044.1"/>
</dbReference>
<name>A0ABW4Q792_9MICC</name>
<dbReference type="PANTHER" id="PTHR46889">
    <property type="entry name" value="TRANSPOSASE INSF FOR INSERTION SEQUENCE IS3B-RELATED"/>
    <property type="match status" value="1"/>
</dbReference>
<protein>
    <submittedName>
        <fullName evidence="3">IS3 family transposase</fullName>
    </submittedName>
</protein>
<dbReference type="Pfam" id="PF13333">
    <property type="entry name" value="rve_2"/>
    <property type="match status" value="1"/>
</dbReference>
<evidence type="ECO:0000259" key="2">
    <source>
        <dbReference type="PROSITE" id="PS50994"/>
    </source>
</evidence>
<sequence length="280" mass="32074">MDDLKAQHRLALLLHLAKLPRSTFYDHRNRLTRPDRHAKLKEAIRQVFAQARSAYGHRRVLAMLLRQGWTVSKKTVLKLMRGLGLQSPVRRRRRYNSFRGEVGKAAANVLNRQFEAAAKHSKWATDVTEFTVGASKVYVSPVLDLYDNRIVSVMAGPSPSVRMVTEGLRTAISGLAPNERPLVHSDQGFQYRHPLWQDTLCEAGLTQSMSRKGTCLDNASMEGFFSHLKEEWFRIQQPSTIEQFHTGLDEYLLWWNSTRIQQRLGYLSPDEYLAQNPANA</sequence>
<dbReference type="NCBIfam" id="NF033516">
    <property type="entry name" value="transpos_IS3"/>
    <property type="match status" value="1"/>
</dbReference>
<organism evidence="3 4">
    <name type="scientific">Arthrobacter flavus</name>
    <dbReference type="NCBI Taxonomy" id="95172"/>
    <lineage>
        <taxon>Bacteria</taxon>
        <taxon>Bacillati</taxon>
        <taxon>Actinomycetota</taxon>
        <taxon>Actinomycetes</taxon>
        <taxon>Micrococcales</taxon>
        <taxon>Micrococcaceae</taxon>
        <taxon>Arthrobacter</taxon>
    </lineage>
</organism>
<accession>A0ABW4Q792</accession>